<accession>A0ABT9DAS6</accession>
<reference evidence="1 2" key="1">
    <citation type="submission" date="2023-07" db="EMBL/GenBank/DDBJ databases">
        <title>Description of novel actinomycetes strains, isolated from tidal flat sediment.</title>
        <authorList>
            <person name="Lu C."/>
        </authorList>
    </citation>
    <scope>NUCLEOTIDE SEQUENCE [LARGE SCALE GENOMIC DNA]</scope>
    <source>
        <strain evidence="1 2">SYSU T00b441</strain>
    </source>
</reference>
<keyword evidence="2" id="KW-1185">Reference proteome</keyword>
<organism evidence="1 2">
    <name type="scientific">Actinotalea lenta</name>
    <dbReference type="NCBI Taxonomy" id="3064654"/>
    <lineage>
        <taxon>Bacteria</taxon>
        <taxon>Bacillati</taxon>
        <taxon>Actinomycetota</taxon>
        <taxon>Actinomycetes</taxon>
        <taxon>Micrococcales</taxon>
        <taxon>Cellulomonadaceae</taxon>
        <taxon>Actinotalea</taxon>
    </lineage>
</organism>
<dbReference type="InterPro" id="IPR015946">
    <property type="entry name" value="KH_dom-like_a/b"/>
</dbReference>
<protein>
    <submittedName>
        <fullName evidence="1">OsmC family protein</fullName>
    </submittedName>
</protein>
<evidence type="ECO:0000313" key="1">
    <source>
        <dbReference type="EMBL" id="MDO8107665.1"/>
    </source>
</evidence>
<name>A0ABT9DAS6_9CELL</name>
<dbReference type="InterPro" id="IPR003718">
    <property type="entry name" value="OsmC/Ohr_fam"/>
</dbReference>
<dbReference type="PANTHER" id="PTHR42830:SF2">
    <property type="entry name" value="OSMC_OHR FAMILY PROTEIN"/>
    <property type="match status" value="1"/>
</dbReference>
<evidence type="ECO:0000313" key="2">
    <source>
        <dbReference type="Proteomes" id="UP001232536"/>
    </source>
</evidence>
<dbReference type="Proteomes" id="UP001232536">
    <property type="component" value="Unassembled WGS sequence"/>
</dbReference>
<proteinExistence type="predicted"/>
<comment type="caution">
    <text evidence="1">The sequence shown here is derived from an EMBL/GenBank/DDBJ whole genome shotgun (WGS) entry which is preliminary data.</text>
</comment>
<gene>
    <name evidence="1" type="ORF">Q6348_10705</name>
</gene>
<dbReference type="SUPFAM" id="SSF82784">
    <property type="entry name" value="OsmC-like"/>
    <property type="match status" value="1"/>
</dbReference>
<dbReference type="Pfam" id="PF02566">
    <property type="entry name" value="OsmC"/>
    <property type="match status" value="1"/>
</dbReference>
<dbReference type="InterPro" id="IPR036102">
    <property type="entry name" value="OsmC/Ohrsf"/>
</dbReference>
<dbReference type="PANTHER" id="PTHR42830">
    <property type="entry name" value="OSMOTICALLY INDUCIBLE FAMILY PROTEIN"/>
    <property type="match status" value="1"/>
</dbReference>
<sequence length="166" mass="17776">MGILHSYSAAVTWTGAGGTGTAGYASYSRDHEVEFPGKPPLLGSAEPTFRGDASRYNPEELLVAALAQCHMLWFLHLAADAGVVVTAYHDDAAGTMRVRSGGMGRFTEVVLHPRVTVRDEVPDAVLGELHERAGEYCFIKQSVNFPVRCEPTQHAVGRAAPADAIP</sequence>
<dbReference type="RefSeq" id="WP_304601280.1">
    <property type="nucleotide sequence ID" value="NZ_JAUQYO010000001.1"/>
</dbReference>
<dbReference type="InterPro" id="IPR052707">
    <property type="entry name" value="OsmC_Ohr_Peroxiredoxin"/>
</dbReference>
<dbReference type="Gene3D" id="3.30.300.20">
    <property type="match status" value="1"/>
</dbReference>
<dbReference type="EMBL" id="JAUQYP010000001">
    <property type="protein sequence ID" value="MDO8107665.1"/>
    <property type="molecule type" value="Genomic_DNA"/>
</dbReference>